<dbReference type="Pfam" id="PF13407">
    <property type="entry name" value="Peripla_BP_4"/>
    <property type="match status" value="1"/>
</dbReference>
<evidence type="ECO:0000259" key="4">
    <source>
        <dbReference type="Pfam" id="PF13407"/>
    </source>
</evidence>
<keyword evidence="3" id="KW-0732">Signal</keyword>
<dbReference type="InterPro" id="IPR050555">
    <property type="entry name" value="Bact_Solute-Bind_Prot2"/>
</dbReference>
<name>A0A7H0KAP2_9CORY</name>
<dbReference type="SUPFAM" id="SSF53822">
    <property type="entry name" value="Periplasmic binding protein-like I"/>
    <property type="match status" value="1"/>
</dbReference>
<feature type="chain" id="PRO_5038568613" evidence="3">
    <location>
        <begin position="28"/>
        <end position="330"/>
    </location>
</feature>
<proteinExistence type="inferred from homology"/>
<protein>
    <submittedName>
        <fullName evidence="5">Substrate-binding domain-containing protein</fullName>
    </submittedName>
</protein>
<dbReference type="GO" id="GO:0030246">
    <property type="term" value="F:carbohydrate binding"/>
    <property type="evidence" value="ECO:0007669"/>
    <property type="project" value="TreeGrafter"/>
</dbReference>
<dbReference type="EMBL" id="JABFED010000001">
    <property type="protein sequence ID" value="MBA1836660.1"/>
    <property type="molecule type" value="Genomic_DNA"/>
</dbReference>
<sequence>MRKARKSVAAALLAVAAVLGGCSSTGGAPRAEDSGATAGGVDTPRYVVAMVTHGAPGDTYWDLVRKGAEDAAKKDNIELRYSSDPQAPNQANFVRSAIDAGVDGIAVTLPNAEAIGPAARDAVERGIPVVGLNAGMDVYQDYGLTGFFGQDETVAGRAAGERLQEEGKKKVLCVIHEQGNTSQEARCNGIREGLGGGTVELLYVNGQDLTAVQSTITSKLTQDKSFDTIFALQAPVAMRAAESVDQSGAAAEVATFDTNAELVGAIKDGRVAWAVDQQPYLQGYLAVDSLWIAKRNGGTLGGGRPVYTGPSFVDQGNVDTIEEAAKAGMR</sequence>
<dbReference type="PANTHER" id="PTHR30036:SF7">
    <property type="entry name" value="ABC TRANSPORTER PERIPLASMIC-BINDING PROTEIN YPHF"/>
    <property type="match status" value="1"/>
</dbReference>
<reference evidence="5 6" key="1">
    <citation type="submission" date="2020-05" db="EMBL/GenBank/DDBJ databases">
        <title>Descriptions of Corynebacterium xxxx sp. nov., Corynebacterium yyyy sp. nov. and Corynebacterium zzzz sp. nov.</title>
        <authorList>
            <person name="Zhang G."/>
        </authorList>
    </citation>
    <scope>NUCLEOTIDE SEQUENCE [LARGE SCALE GENOMIC DNA]</scope>
    <source>
        <strain evidence="6">zg-913</strain>
    </source>
</reference>
<feature type="signal peptide" evidence="3">
    <location>
        <begin position="1"/>
        <end position="27"/>
    </location>
</feature>
<evidence type="ECO:0000256" key="3">
    <source>
        <dbReference type="SAM" id="SignalP"/>
    </source>
</evidence>
<comment type="caution">
    <text evidence="5">The sequence shown here is derived from an EMBL/GenBank/DDBJ whole genome shotgun (WGS) entry which is preliminary data.</text>
</comment>
<evidence type="ECO:0000313" key="6">
    <source>
        <dbReference type="Proteomes" id="UP000577408"/>
    </source>
</evidence>
<dbReference type="InterPro" id="IPR025997">
    <property type="entry name" value="SBP_2_dom"/>
</dbReference>
<keyword evidence="6" id="KW-1185">Reference proteome</keyword>
<feature type="domain" description="Periplasmic binding protein" evidence="4">
    <location>
        <begin position="50"/>
        <end position="291"/>
    </location>
</feature>
<organism evidence="5 6">
    <name type="scientific">Corynebacterium wankanglinii</name>
    <dbReference type="NCBI Taxonomy" id="2735136"/>
    <lineage>
        <taxon>Bacteria</taxon>
        <taxon>Bacillati</taxon>
        <taxon>Actinomycetota</taxon>
        <taxon>Actinomycetes</taxon>
        <taxon>Mycobacteriales</taxon>
        <taxon>Corynebacteriaceae</taxon>
        <taxon>Corynebacterium</taxon>
    </lineage>
</organism>
<evidence type="ECO:0000313" key="5">
    <source>
        <dbReference type="EMBL" id="MBA1836660.1"/>
    </source>
</evidence>
<dbReference type="PANTHER" id="PTHR30036">
    <property type="entry name" value="D-XYLOSE-BINDING PERIPLASMIC PROTEIN"/>
    <property type="match status" value="1"/>
</dbReference>
<dbReference type="RefSeq" id="WP_181191384.1">
    <property type="nucleotide sequence ID" value="NZ_JABFED010000001.1"/>
</dbReference>
<evidence type="ECO:0000256" key="2">
    <source>
        <dbReference type="ARBA" id="ARBA00007639"/>
    </source>
</evidence>
<dbReference type="AlphaFoldDB" id="A0A7H0KAP2"/>
<dbReference type="Gene3D" id="3.40.50.2300">
    <property type="match status" value="2"/>
</dbReference>
<dbReference type="InterPro" id="IPR028082">
    <property type="entry name" value="Peripla_BP_I"/>
</dbReference>
<accession>A0A7H0KAP2</accession>
<comment type="similarity">
    <text evidence="2">Belongs to the bacterial solute-binding protein 2 family.</text>
</comment>
<dbReference type="PROSITE" id="PS51257">
    <property type="entry name" value="PROKAR_LIPOPROTEIN"/>
    <property type="match status" value="1"/>
</dbReference>
<dbReference type="Proteomes" id="UP000577408">
    <property type="component" value="Unassembled WGS sequence"/>
</dbReference>
<evidence type="ECO:0000256" key="1">
    <source>
        <dbReference type="ARBA" id="ARBA00004196"/>
    </source>
</evidence>
<comment type="subcellular location">
    <subcellularLocation>
        <location evidence="1">Cell envelope</location>
    </subcellularLocation>
</comment>
<dbReference type="GO" id="GO:0030288">
    <property type="term" value="C:outer membrane-bounded periplasmic space"/>
    <property type="evidence" value="ECO:0007669"/>
    <property type="project" value="TreeGrafter"/>
</dbReference>
<gene>
    <name evidence="5" type="ORF">HMA55_01845</name>
</gene>